<sequence length="552" mass="64947">MINGLIAIGYKDLWDDYDTVDPLSLLKDIPTIGVLDFIVERQNEVLFAFSDIEAHMKRIYEMRCYLDENAIHRLDSFISTHSAISLFSCESNNLMCKLALQQGNAVDRNLQSNDILNIYKAYLYCTQKWSDIPLNNLGKVDIDTLFLRVDLPIAEFKLYKDFRPQLLKAKNFFHFCEQDTLFKEFLQWFYEDRKVSNWQEYIIRLFCLLEASLKCRWIKFDDTQKTDKEFFNQYCIDIVECSNLWDNDDQYYLRNHFLYSPKDGLYLLLNHNLMVDKFYQGMKFDFCNSVLSRNGKDEKGNIIKDFPDFNSLLGRKFSESVLFYDLMHKCFDGNYEIIMSGDELKPFFDSKGEPDFYIRKGDHAFVFEYKDLTLNNNIKYSSDTEFIKQEIIRRICKGGNKQRKGAGQLLHSINSIINEDRLAPVDQHASKVDVFFPIVVTTDRAFSTLGINKIIIPEFANIAKGYNLTTTHIAPVVIIDYDTLFILCNRLHEQDLDLEKIIKEYTSLLLESPGGIDFNTSFYTYVYDKYRIDKIEEKEHQYLYGDLFDELS</sequence>
<gene>
    <name evidence="1" type="ORF">HMPREF1056_02392</name>
</gene>
<organism evidence="1 2">
    <name type="scientific">Bacteroides fragilis CL07T12C05</name>
    <dbReference type="NCBI Taxonomy" id="997883"/>
    <lineage>
        <taxon>Bacteria</taxon>
        <taxon>Pseudomonadati</taxon>
        <taxon>Bacteroidota</taxon>
        <taxon>Bacteroidia</taxon>
        <taxon>Bacteroidales</taxon>
        <taxon>Bacteroidaceae</taxon>
        <taxon>Bacteroides</taxon>
    </lineage>
</organism>
<evidence type="ECO:0000313" key="2">
    <source>
        <dbReference type="Proteomes" id="UP000003879"/>
    </source>
</evidence>
<reference evidence="1 2" key="1">
    <citation type="submission" date="2012-02" db="EMBL/GenBank/DDBJ databases">
        <title>The Genome Sequence of Bacteroides fragilis CL07T12C05.</title>
        <authorList>
            <consortium name="The Broad Institute Genome Sequencing Platform"/>
            <person name="Earl A."/>
            <person name="Ward D."/>
            <person name="Feldgarden M."/>
            <person name="Gevers D."/>
            <person name="Zitomersky N.L."/>
            <person name="Coyne M.J."/>
            <person name="Comstock L.E."/>
            <person name="Young S.K."/>
            <person name="Zeng Q."/>
            <person name="Gargeya S."/>
            <person name="Fitzgerald M."/>
            <person name="Haas B."/>
            <person name="Abouelleil A."/>
            <person name="Alvarado L."/>
            <person name="Arachchi H.M."/>
            <person name="Berlin A."/>
            <person name="Chapman S.B."/>
            <person name="Gearin G."/>
            <person name="Goldberg J."/>
            <person name="Griggs A."/>
            <person name="Gujja S."/>
            <person name="Hansen M."/>
            <person name="Heiman D."/>
            <person name="Howarth C."/>
            <person name="Larimer J."/>
            <person name="Lui A."/>
            <person name="MacDonald P.J.P."/>
            <person name="McCowen C."/>
            <person name="Montmayeur A."/>
            <person name="Murphy C."/>
            <person name="Neiman D."/>
            <person name="Pearson M."/>
            <person name="Priest M."/>
            <person name="Roberts A."/>
            <person name="Saif S."/>
            <person name="Shea T."/>
            <person name="Sisk P."/>
            <person name="Stolte C."/>
            <person name="Sykes S."/>
            <person name="Wortman J."/>
            <person name="Nusbaum C."/>
            <person name="Birren B."/>
        </authorList>
    </citation>
    <scope>NUCLEOTIDE SEQUENCE [LARGE SCALE GENOMIC DNA]</scope>
    <source>
        <strain evidence="1 2">CL07T12C05</strain>
    </source>
</reference>
<dbReference type="Proteomes" id="UP000003879">
    <property type="component" value="Unassembled WGS sequence"/>
</dbReference>
<dbReference type="EMBL" id="AGXN01000012">
    <property type="protein sequence ID" value="EIY96504.1"/>
    <property type="molecule type" value="Genomic_DNA"/>
</dbReference>
<comment type="caution">
    <text evidence="1">The sequence shown here is derived from an EMBL/GenBank/DDBJ whole genome shotgun (WGS) entry which is preliminary data.</text>
</comment>
<name>A0A0E2AQ94_BACFG</name>
<proteinExistence type="predicted"/>
<dbReference type="RefSeq" id="WP_005794023.1">
    <property type="nucleotide sequence ID" value="NZ_JH724215.1"/>
</dbReference>
<dbReference type="AlphaFoldDB" id="A0A0E2AQ94"/>
<evidence type="ECO:0000313" key="1">
    <source>
        <dbReference type="EMBL" id="EIY96504.1"/>
    </source>
</evidence>
<accession>A0A0E2AQ94</accession>
<dbReference type="PATRIC" id="fig|997883.3.peg.2502"/>
<dbReference type="HOGENOM" id="CLU_493199_0_0_10"/>
<protein>
    <submittedName>
        <fullName evidence="1">Uncharacterized protein</fullName>
    </submittedName>
</protein>